<evidence type="ECO:0000259" key="10">
    <source>
        <dbReference type="PROSITE" id="PS51635"/>
    </source>
</evidence>
<reference evidence="11 12" key="1">
    <citation type="submission" date="2020-04" db="EMBL/GenBank/DDBJ databases">
        <authorList>
            <person name="Laetsch R D."/>
            <person name="Stevens L."/>
            <person name="Kumar S."/>
            <person name="Blaxter L. M."/>
        </authorList>
    </citation>
    <scope>NUCLEOTIDE SEQUENCE [LARGE SCALE GENOMIC DNA]</scope>
</reference>
<evidence type="ECO:0000313" key="12">
    <source>
        <dbReference type="Proteomes" id="UP000494206"/>
    </source>
</evidence>
<feature type="repeat" description="ANK" evidence="7">
    <location>
        <begin position="218"/>
        <end position="245"/>
    </location>
</feature>
<sequence length="926" mass="102988">MSPRFSAKTPKYSGVDSWVPADNNEIAEIPKNVLDKYKKVHPNIEAPQKFVLKNGEFTVLTCAVADKPKQVKGADESRTKKLTNSKLNKTEVAHSQSDSAIKEKEKATEKDTHEPLHHLAIKLSIDDGQKYVMSLYRSSKMSDVVALCERCRENPELFRVFPKDVVVKDFVNLIFNELRENMTWKSVHIAAKIGFIEFFRNMKEHKLGKNFNVIAQPEGLSPLMLAIQNDQLETCSLMMEKGADITYVCPDGSNALHIAATSSVEMIKLLWETKKCDEMLNKADASGNTPMYVALTNGYLSNARYLKAIGASLTAIDATHEATPLIGALKKGKLDDSTIKKILEMKPDALNETEPITGNTVLHCAVNKKSIILLLGHYKDQCNARAVNSLKQTPLHIFVSRDDVSLVMTLAAYGVDVNAADCNGNTPLHLAVTKGSVAMTRTLLCLGADPNVVNHYKESPRHIAAKSAEQSKAMDLVRSLIICGATACAKGFVGCAFGCMHRDSLGACRQHINGNHKKYDTDKANVERNVDSIAVDSEATTAPYEFVLDPDTHVVEEAYAEKNDIRSFPHKLALERVKAKLKECAEKKKASNLINVLALDGGGIRGLVTVQMLLSVEALLDEPLINYFDWIGATSTGCYIMSTLLTGQTLRQAQWYYLQFKDQLFDSWSRPYDTTTLEKFIKCCFGENLKMSDIEYPKIFCTTVRADTFPVQLDLNRSYRLPISAEENEELGFADPKDMTLWKACRRSSAAPTYFSASEGKYIDGGMISNNPTLDILSEICFWNSTCQKTGHTSKMVDVGCVLSVGTGITPVCPVDPSLFEMNNIMGVLRGIMNLSLVVIDQATATEGAPITRSRSWCHSLGYPYYRLNAPLFKDIFLDSNDDMELAKVMWDSVVYAHTHRKDFEEVANLLKLIGTNKERREHLKL</sequence>
<name>A0A8S1EA77_9PELO</name>
<evidence type="ECO:0000313" key="11">
    <source>
        <dbReference type="EMBL" id="CAB3396955.1"/>
    </source>
</evidence>
<dbReference type="InterPro" id="IPR047148">
    <property type="entry name" value="PLPL9"/>
</dbReference>
<dbReference type="EC" id="3.1.1.4" evidence="1"/>
<dbReference type="PANTHER" id="PTHR24139">
    <property type="entry name" value="CALCIUM-INDEPENDENT PHOSPHOLIPASE A2"/>
    <property type="match status" value="1"/>
</dbReference>
<keyword evidence="3 8" id="KW-0378">Hydrolase</keyword>
<dbReference type="Pfam" id="PF12796">
    <property type="entry name" value="Ank_2"/>
    <property type="match status" value="3"/>
</dbReference>
<dbReference type="SMART" id="SM00248">
    <property type="entry name" value="ANK"/>
    <property type="match status" value="9"/>
</dbReference>
<dbReference type="OrthoDB" id="10021675at2759"/>
<dbReference type="Gene3D" id="1.25.40.20">
    <property type="entry name" value="Ankyrin repeat-containing domain"/>
    <property type="match status" value="2"/>
</dbReference>
<protein>
    <recommendedName>
        <fullName evidence="1">phospholipase A2</fullName>
        <ecNumber evidence="1">3.1.1.4</ecNumber>
    </recommendedName>
</protein>
<comment type="caution">
    <text evidence="8">Lacks conserved residue(s) required for the propagation of feature annotation.</text>
</comment>
<keyword evidence="12" id="KW-1185">Reference proteome</keyword>
<feature type="short sequence motif" description="DGA/G" evidence="8">
    <location>
        <begin position="764"/>
        <end position="766"/>
    </location>
</feature>
<dbReference type="GO" id="GO:2000304">
    <property type="term" value="P:positive regulation of ceramide biosynthetic process"/>
    <property type="evidence" value="ECO:0007669"/>
    <property type="project" value="TreeGrafter"/>
</dbReference>
<dbReference type="GO" id="GO:0047499">
    <property type="term" value="F:calcium-independent phospholipase A2 activity"/>
    <property type="evidence" value="ECO:0007669"/>
    <property type="project" value="InterPro"/>
</dbReference>
<comment type="caution">
    <text evidence="11">The sequence shown here is derived from an EMBL/GenBank/DDBJ whole genome shotgun (WGS) entry which is preliminary data.</text>
</comment>
<feature type="region of interest" description="Disordered" evidence="9">
    <location>
        <begin position="70"/>
        <end position="113"/>
    </location>
</feature>
<dbReference type="GO" id="GO:0052816">
    <property type="term" value="F:long-chain fatty acyl-CoA hydrolase activity"/>
    <property type="evidence" value="ECO:0007669"/>
    <property type="project" value="TreeGrafter"/>
</dbReference>
<comment type="catalytic activity">
    <reaction evidence="6">
        <text>a 1,2-diacyl-sn-glycero-3-phosphocholine + H2O = a 1-acyl-sn-glycero-3-phosphocholine + a fatty acid + H(+)</text>
        <dbReference type="Rhea" id="RHEA:15801"/>
        <dbReference type="ChEBI" id="CHEBI:15377"/>
        <dbReference type="ChEBI" id="CHEBI:15378"/>
        <dbReference type="ChEBI" id="CHEBI:28868"/>
        <dbReference type="ChEBI" id="CHEBI:57643"/>
        <dbReference type="ChEBI" id="CHEBI:58168"/>
        <dbReference type="EC" id="3.1.1.4"/>
    </reaction>
    <physiologicalReaction direction="left-to-right" evidence="6">
        <dbReference type="Rhea" id="RHEA:15802"/>
    </physiologicalReaction>
</comment>
<evidence type="ECO:0000256" key="4">
    <source>
        <dbReference type="ARBA" id="ARBA00023043"/>
    </source>
</evidence>
<keyword evidence="4 7" id="KW-0040">ANK repeat</keyword>
<dbReference type="Gene3D" id="3.40.1090.10">
    <property type="entry name" value="Cytosolic phospholipase A2 catalytic domain"/>
    <property type="match status" value="1"/>
</dbReference>
<feature type="active site" description="Proton acceptor" evidence="8">
    <location>
        <position position="764"/>
    </location>
</feature>
<feature type="repeat" description="ANK" evidence="7">
    <location>
        <begin position="390"/>
        <end position="422"/>
    </location>
</feature>
<dbReference type="AlphaFoldDB" id="A0A8S1EA77"/>
<dbReference type="CDD" id="cd07212">
    <property type="entry name" value="Pat_PNPLA9"/>
    <property type="match status" value="1"/>
</dbReference>
<evidence type="ECO:0000256" key="1">
    <source>
        <dbReference type="ARBA" id="ARBA00013278"/>
    </source>
</evidence>
<feature type="repeat" description="ANK" evidence="7">
    <location>
        <begin position="423"/>
        <end position="455"/>
    </location>
</feature>
<dbReference type="Pfam" id="PF01734">
    <property type="entry name" value="Patatin"/>
    <property type="match status" value="1"/>
</dbReference>
<dbReference type="PANTHER" id="PTHR24139:SF34">
    <property type="entry name" value="85_88 KDA CALCIUM-INDEPENDENT PHOSPHOLIPASE A2"/>
    <property type="match status" value="1"/>
</dbReference>
<dbReference type="Proteomes" id="UP000494206">
    <property type="component" value="Unassembled WGS sequence"/>
</dbReference>
<feature type="repeat" description="ANK" evidence="7">
    <location>
        <begin position="286"/>
        <end position="318"/>
    </location>
</feature>
<feature type="compositionally biased region" description="Basic and acidic residues" evidence="9">
    <location>
        <begin position="70"/>
        <end position="79"/>
    </location>
</feature>
<dbReference type="InterPro" id="IPR036770">
    <property type="entry name" value="Ankyrin_rpt-contain_sf"/>
</dbReference>
<evidence type="ECO:0000256" key="6">
    <source>
        <dbReference type="ARBA" id="ARBA00023422"/>
    </source>
</evidence>
<feature type="short sequence motif" description="GXGXXG" evidence="8">
    <location>
        <begin position="601"/>
        <end position="606"/>
    </location>
</feature>
<dbReference type="EMBL" id="CADEPM010000001">
    <property type="protein sequence ID" value="CAB3396955.1"/>
    <property type="molecule type" value="Genomic_DNA"/>
</dbReference>
<organism evidence="11 12">
    <name type="scientific">Caenorhabditis bovis</name>
    <dbReference type="NCBI Taxonomy" id="2654633"/>
    <lineage>
        <taxon>Eukaryota</taxon>
        <taxon>Metazoa</taxon>
        <taxon>Ecdysozoa</taxon>
        <taxon>Nematoda</taxon>
        <taxon>Chromadorea</taxon>
        <taxon>Rhabditida</taxon>
        <taxon>Rhabditina</taxon>
        <taxon>Rhabditomorpha</taxon>
        <taxon>Rhabditoidea</taxon>
        <taxon>Rhabditidae</taxon>
        <taxon>Peloderinae</taxon>
        <taxon>Caenorhabditis</taxon>
    </lineage>
</organism>
<gene>
    <name evidence="11" type="ORF">CBOVIS_LOCUS439</name>
</gene>
<dbReference type="SUPFAM" id="SSF52151">
    <property type="entry name" value="FabD/lysophospholipase-like"/>
    <property type="match status" value="1"/>
</dbReference>
<feature type="domain" description="PNPLA" evidence="10">
    <location>
        <begin position="597"/>
        <end position="777"/>
    </location>
</feature>
<keyword evidence="8" id="KW-0442">Lipid degradation</keyword>
<dbReference type="InterPro" id="IPR002641">
    <property type="entry name" value="PNPLA_dom"/>
</dbReference>
<proteinExistence type="predicted"/>
<evidence type="ECO:0000256" key="3">
    <source>
        <dbReference type="ARBA" id="ARBA00022801"/>
    </source>
</evidence>
<feature type="active site" description="Nucleophile" evidence="8">
    <location>
        <position position="635"/>
    </location>
</feature>
<dbReference type="InterPro" id="IPR002110">
    <property type="entry name" value="Ankyrin_rpt"/>
</dbReference>
<keyword evidence="2" id="KW-0677">Repeat</keyword>
<dbReference type="GO" id="GO:0005739">
    <property type="term" value="C:mitochondrion"/>
    <property type="evidence" value="ECO:0007669"/>
    <property type="project" value="TreeGrafter"/>
</dbReference>
<feature type="compositionally biased region" description="Basic and acidic residues" evidence="9">
    <location>
        <begin position="100"/>
        <end position="113"/>
    </location>
</feature>
<evidence type="ECO:0000256" key="9">
    <source>
        <dbReference type="SAM" id="MobiDB-lite"/>
    </source>
</evidence>
<dbReference type="GO" id="GO:0016042">
    <property type="term" value="P:lipid catabolic process"/>
    <property type="evidence" value="ECO:0007669"/>
    <property type="project" value="UniProtKB-UniRule"/>
</dbReference>
<evidence type="ECO:0000256" key="5">
    <source>
        <dbReference type="ARBA" id="ARBA00023098"/>
    </source>
</evidence>
<dbReference type="PROSITE" id="PS50088">
    <property type="entry name" value="ANK_REPEAT"/>
    <property type="match status" value="4"/>
</dbReference>
<evidence type="ECO:0000256" key="8">
    <source>
        <dbReference type="PROSITE-ProRule" id="PRU01161"/>
    </source>
</evidence>
<evidence type="ECO:0000256" key="7">
    <source>
        <dbReference type="PROSITE-ProRule" id="PRU00023"/>
    </source>
</evidence>
<keyword evidence="5 8" id="KW-0443">Lipid metabolism</keyword>
<evidence type="ECO:0000256" key="2">
    <source>
        <dbReference type="ARBA" id="ARBA00022737"/>
    </source>
</evidence>
<dbReference type="PROSITE" id="PS51635">
    <property type="entry name" value="PNPLA"/>
    <property type="match status" value="1"/>
</dbReference>
<dbReference type="SUPFAM" id="SSF48403">
    <property type="entry name" value="Ankyrin repeat"/>
    <property type="match status" value="1"/>
</dbReference>
<dbReference type="InterPro" id="IPR016035">
    <property type="entry name" value="Acyl_Trfase/lysoPLipase"/>
</dbReference>
<accession>A0A8S1EA77</accession>
<dbReference type="PROSITE" id="PS50297">
    <property type="entry name" value="ANK_REP_REGION"/>
    <property type="match status" value="3"/>
</dbReference>